<dbReference type="Proteomes" id="UP000676325">
    <property type="component" value="Unassembled WGS sequence"/>
</dbReference>
<dbReference type="PROSITE" id="PS51257">
    <property type="entry name" value="PROKAR_LIPOPROTEIN"/>
    <property type="match status" value="1"/>
</dbReference>
<dbReference type="RefSeq" id="WP_212517343.1">
    <property type="nucleotide sequence ID" value="NZ_JAGSOH010000014.1"/>
</dbReference>
<evidence type="ECO:0000256" key="1">
    <source>
        <dbReference type="SAM" id="MobiDB-lite"/>
    </source>
</evidence>
<gene>
    <name evidence="3" type="ORF">KDK95_07745</name>
</gene>
<name>A0A941E4N4_9ACTN</name>
<dbReference type="AlphaFoldDB" id="A0A941E4N4"/>
<accession>A0A941E4N4</accession>
<proteinExistence type="predicted"/>
<dbReference type="EMBL" id="JAGSOH010000014">
    <property type="protein sequence ID" value="MBR7826190.1"/>
    <property type="molecule type" value="Genomic_DNA"/>
</dbReference>
<reference evidence="3" key="1">
    <citation type="submission" date="2021-04" db="EMBL/GenBank/DDBJ databases">
        <title>Genome based classification of Actinospica acidithermotolerans sp. nov., an actinobacterium isolated from an Indonesian hot spring.</title>
        <authorList>
            <person name="Kusuma A.B."/>
            <person name="Putra K.E."/>
            <person name="Nafisah S."/>
            <person name="Loh J."/>
            <person name="Nouioui I."/>
            <person name="Goodfellow M."/>
        </authorList>
    </citation>
    <scope>NUCLEOTIDE SEQUENCE</scope>
    <source>
        <strain evidence="3">MGRD01-02</strain>
    </source>
</reference>
<keyword evidence="4" id="KW-1185">Reference proteome</keyword>
<evidence type="ECO:0000313" key="3">
    <source>
        <dbReference type="EMBL" id="MBR7826190.1"/>
    </source>
</evidence>
<feature type="chain" id="PRO_5038919730" description="LppX_LprAFG lipoprotein" evidence="2">
    <location>
        <begin position="21"/>
        <end position="308"/>
    </location>
</feature>
<protein>
    <recommendedName>
        <fullName evidence="5">LppX_LprAFG lipoprotein</fullName>
    </recommendedName>
</protein>
<comment type="caution">
    <text evidence="3">The sequence shown here is derived from an EMBL/GenBank/DDBJ whole genome shotgun (WGS) entry which is preliminary data.</text>
</comment>
<feature type="signal peptide" evidence="2">
    <location>
        <begin position="1"/>
        <end position="20"/>
    </location>
</feature>
<evidence type="ECO:0008006" key="5">
    <source>
        <dbReference type="Google" id="ProtNLM"/>
    </source>
</evidence>
<keyword evidence="2" id="KW-0732">Signal</keyword>
<evidence type="ECO:0000313" key="4">
    <source>
        <dbReference type="Proteomes" id="UP000676325"/>
    </source>
</evidence>
<sequence>MASRRVLAAALAALILGGTAACGTTKQVFTSPETSASVKATATATATATSATAASEKNAVYQLQGWLADPQPGTMTYNTIQITSGGSINAMTILSGPFDPAGTATLTGSIETLGSGSTTQGASSALEYDEKVYTSIPATLQTGDRLGKSWEAAPVRDTWAAGERLSGWWTALNSVKAVQADGVTSLEGTTVDMFSAFIDLSSVKGIPATLLDSEPFKKAGTSKVEVDVYTAMGSGDLVRVTYKFGLPVQIDATATAKSSAGYEVDMSGFSSATPSPSPTPTGTASVPPGTSTVAAGTGDVDLAALLPF</sequence>
<feature type="region of interest" description="Disordered" evidence="1">
    <location>
        <begin position="269"/>
        <end position="290"/>
    </location>
</feature>
<evidence type="ECO:0000256" key="2">
    <source>
        <dbReference type="SAM" id="SignalP"/>
    </source>
</evidence>
<feature type="compositionally biased region" description="Low complexity" evidence="1">
    <location>
        <begin position="270"/>
        <end position="290"/>
    </location>
</feature>
<organism evidence="3 4">
    <name type="scientific">Actinospica acidithermotolerans</name>
    <dbReference type="NCBI Taxonomy" id="2828514"/>
    <lineage>
        <taxon>Bacteria</taxon>
        <taxon>Bacillati</taxon>
        <taxon>Actinomycetota</taxon>
        <taxon>Actinomycetes</taxon>
        <taxon>Catenulisporales</taxon>
        <taxon>Actinospicaceae</taxon>
        <taxon>Actinospica</taxon>
    </lineage>
</organism>